<dbReference type="GO" id="GO:0008168">
    <property type="term" value="F:methyltransferase activity"/>
    <property type="evidence" value="ECO:0007669"/>
    <property type="project" value="UniProtKB-KW"/>
</dbReference>
<keyword evidence="2" id="KW-0489">Methyltransferase</keyword>
<dbReference type="InterPro" id="IPR052514">
    <property type="entry name" value="SAM-dependent_MTase"/>
</dbReference>
<protein>
    <submittedName>
        <fullName evidence="2">FkbM family methyltransferase</fullName>
    </submittedName>
</protein>
<organism evidence="2 3">
    <name type="scientific">Autumnicola patrickiae</name>
    <dbReference type="NCBI Taxonomy" id="3075591"/>
    <lineage>
        <taxon>Bacteria</taxon>
        <taxon>Pseudomonadati</taxon>
        <taxon>Bacteroidota</taxon>
        <taxon>Flavobacteriia</taxon>
        <taxon>Flavobacteriales</taxon>
        <taxon>Flavobacteriaceae</taxon>
        <taxon>Autumnicola</taxon>
    </lineage>
</organism>
<keyword evidence="2" id="KW-0808">Transferase</keyword>
<sequence>MIRKIFDLVPKGMQERIKLLFYNTKIKDFSFSKENDFYITKANEGWSILSLSPLYFIVKDVKRYEQYYNVVSGDIVIDAGANEGILTLIYSRKVNGAGSVYAFEPDNKNISTFQQNISLNQDTGNINLQKKGLWNKSDVVEFYEAGTVGSSMYYEGKDSVKKTINVTSIDEFVRQESLRKLDFIKMDIEGAEIEALAGAVETIRSLKPNFAIASYHLVNEEYTYIAVEAFFKELEYPYKTIFFEDGEIITYAGPQLQEA</sequence>
<dbReference type="NCBIfam" id="TIGR01444">
    <property type="entry name" value="fkbM_fam"/>
    <property type="match status" value="1"/>
</dbReference>
<dbReference type="Proteomes" id="UP001261624">
    <property type="component" value="Unassembled WGS sequence"/>
</dbReference>
<dbReference type="PANTHER" id="PTHR34203:SF15">
    <property type="entry name" value="SLL1173 PROTEIN"/>
    <property type="match status" value="1"/>
</dbReference>
<proteinExistence type="predicted"/>
<dbReference type="InterPro" id="IPR006342">
    <property type="entry name" value="FkbM_mtfrase"/>
</dbReference>
<dbReference type="SUPFAM" id="SSF53335">
    <property type="entry name" value="S-adenosyl-L-methionine-dependent methyltransferases"/>
    <property type="match status" value="1"/>
</dbReference>
<dbReference type="RefSeq" id="WP_311680235.1">
    <property type="nucleotide sequence ID" value="NZ_JAVRHM010000001.1"/>
</dbReference>
<evidence type="ECO:0000313" key="2">
    <source>
        <dbReference type="EMBL" id="MDT0688586.1"/>
    </source>
</evidence>
<evidence type="ECO:0000313" key="3">
    <source>
        <dbReference type="Proteomes" id="UP001261624"/>
    </source>
</evidence>
<dbReference type="Pfam" id="PF05050">
    <property type="entry name" value="Methyltransf_21"/>
    <property type="match status" value="1"/>
</dbReference>
<name>A0ABU3DXY6_9FLAO</name>
<dbReference type="InterPro" id="IPR029063">
    <property type="entry name" value="SAM-dependent_MTases_sf"/>
</dbReference>
<feature type="domain" description="Methyltransferase FkbM" evidence="1">
    <location>
        <begin position="78"/>
        <end position="236"/>
    </location>
</feature>
<reference evidence="2 3" key="1">
    <citation type="submission" date="2023-09" db="EMBL/GenBank/DDBJ databases">
        <authorList>
            <person name="Rey-Velasco X."/>
        </authorList>
    </citation>
    <scope>NUCLEOTIDE SEQUENCE [LARGE SCALE GENOMIC DNA]</scope>
    <source>
        <strain evidence="2 3">F188</strain>
    </source>
</reference>
<dbReference type="EMBL" id="JAVRHM010000001">
    <property type="protein sequence ID" value="MDT0688586.1"/>
    <property type="molecule type" value="Genomic_DNA"/>
</dbReference>
<accession>A0ABU3DXY6</accession>
<comment type="caution">
    <text evidence="2">The sequence shown here is derived from an EMBL/GenBank/DDBJ whole genome shotgun (WGS) entry which is preliminary data.</text>
</comment>
<gene>
    <name evidence="2" type="ORF">RM549_02250</name>
</gene>
<dbReference type="PANTHER" id="PTHR34203">
    <property type="entry name" value="METHYLTRANSFERASE, FKBM FAMILY PROTEIN"/>
    <property type="match status" value="1"/>
</dbReference>
<dbReference type="Gene3D" id="3.40.50.150">
    <property type="entry name" value="Vaccinia Virus protein VP39"/>
    <property type="match status" value="1"/>
</dbReference>
<evidence type="ECO:0000259" key="1">
    <source>
        <dbReference type="Pfam" id="PF05050"/>
    </source>
</evidence>
<keyword evidence="3" id="KW-1185">Reference proteome</keyword>
<dbReference type="GO" id="GO:0032259">
    <property type="term" value="P:methylation"/>
    <property type="evidence" value="ECO:0007669"/>
    <property type="project" value="UniProtKB-KW"/>
</dbReference>